<reference evidence="2" key="1">
    <citation type="journal article" date="2021" name="PeerJ">
        <title>Extensive microbial diversity within the chicken gut microbiome revealed by metagenomics and culture.</title>
        <authorList>
            <person name="Gilroy R."/>
            <person name="Ravi A."/>
            <person name="Getino M."/>
            <person name="Pursley I."/>
            <person name="Horton D.L."/>
            <person name="Alikhan N.F."/>
            <person name="Baker D."/>
            <person name="Gharbi K."/>
            <person name="Hall N."/>
            <person name="Watson M."/>
            <person name="Adriaenssens E.M."/>
            <person name="Foster-Nyarko E."/>
            <person name="Jarju S."/>
            <person name="Secka A."/>
            <person name="Antonio M."/>
            <person name="Oren A."/>
            <person name="Chaudhuri R.R."/>
            <person name="La Ragione R."/>
            <person name="Hildebrand F."/>
            <person name="Pallen M.J."/>
        </authorList>
    </citation>
    <scope>NUCLEOTIDE SEQUENCE</scope>
    <source>
        <strain evidence="2">5933</strain>
    </source>
</reference>
<dbReference type="Gene3D" id="3.40.190.10">
    <property type="entry name" value="Periplasmic binding protein-like II"/>
    <property type="match status" value="2"/>
</dbReference>
<organism evidence="2 3">
    <name type="scientific">Candidatus Ruthenibacterium merdavium</name>
    <dbReference type="NCBI Taxonomy" id="2838752"/>
    <lineage>
        <taxon>Bacteria</taxon>
        <taxon>Bacillati</taxon>
        <taxon>Bacillota</taxon>
        <taxon>Clostridia</taxon>
        <taxon>Eubacteriales</taxon>
        <taxon>Oscillospiraceae</taxon>
        <taxon>Ruthenibacterium</taxon>
    </lineage>
</organism>
<dbReference type="PANTHER" id="PTHR43649">
    <property type="entry name" value="ARABINOSE-BINDING PROTEIN-RELATED"/>
    <property type="match status" value="1"/>
</dbReference>
<feature type="region of interest" description="Disordered" evidence="1">
    <location>
        <begin position="1"/>
        <end position="20"/>
    </location>
</feature>
<dbReference type="InterPro" id="IPR050490">
    <property type="entry name" value="Bact_solute-bd_prot1"/>
</dbReference>
<dbReference type="EMBL" id="DWWA01000027">
    <property type="protein sequence ID" value="HJC72202.1"/>
    <property type="molecule type" value="Genomic_DNA"/>
</dbReference>
<reference evidence="2" key="2">
    <citation type="submission" date="2021-04" db="EMBL/GenBank/DDBJ databases">
        <authorList>
            <person name="Gilroy R."/>
        </authorList>
    </citation>
    <scope>NUCLEOTIDE SEQUENCE</scope>
    <source>
        <strain evidence="2">5933</strain>
    </source>
</reference>
<proteinExistence type="predicted"/>
<dbReference type="PANTHER" id="PTHR43649:SF11">
    <property type="entry name" value="ABC TRANSPORTER SUBSTRATE-BINDING PROTEIN YESO-RELATED"/>
    <property type="match status" value="1"/>
</dbReference>
<evidence type="ECO:0000313" key="2">
    <source>
        <dbReference type="EMBL" id="HJC72202.1"/>
    </source>
</evidence>
<protein>
    <submittedName>
        <fullName evidence="2">Extracellular solute-binding protein</fullName>
    </submittedName>
</protein>
<feature type="compositionally biased region" description="Low complexity" evidence="1">
    <location>
        <begin position="1"/>
        <end position="15"/>
    </location>
</feature>
<dbReference type="Pfam" id="PF13416">
    <property type="entry name" value="SBP_bac_8"/>
    <property type="match status" value="1"/>
</dbReference>
<name>A0A9D2Q3K1_9FIRM</name>
<dbReference type="AlphaFoldDB" id="A0A9D2Q3K1"/>
<comment type="caution">
    <text evidence="2">The sequence shown here is derived from an EMBL/GenBank/DDBJ whole genome shotgun (WGS) entry which is preliminary data.</text>
</comment>
<dbReference type="SUPFAM" id="SSF53850">
    <property type="entry name" value="Periplasmic binding protein-like II"/>
    <property type="match status" value="1"/>
</dbReference>
<accession>A0A9D2Q3K1</accession>
<gene>
    <name evidence="2" type="ORF">H9698_05355</name>
</gene>
<evidence type="ECO:0000313" key="3">
    <source>
        <dbReference type="Proteomes" id="UP000823918"/>
    </source>
</evidence>
<dbReference type="Proteomes" id="UP000823918">
    <property type="component" value="Unassembled WGS sequence"/>
</dbReference>
<sequence length="190" mass="21051">MLLTGCASAPAASGTSAGGAEGEPVTIRFMWWGSQTRHDQTIQMIEMFMEQNPDIIVEYEYGGFDTYWDKITSMMAAGNAPDVFQNSVAYILSHAENDQLLDLNPYIESGVIDLSKWDDVSKTLGAIDGKTYGLTMGNSAQCMLYDPAVFEQAGLDKPTMDWTWDDYHTALKQIQEKTGMYGDSELHSIC</sequence>
<evidence type="ECO:0000256" key="1">
    <source>
        <dbReference type="SAM" id="MobiDB-lite"/>
    </source>
</evidence>
<dbReference type="InterPro" id="IPR006059">
    <property type="entry name" value="SBP"/>
</dbReference>